<gene>
    <name evidence="3" type="ORF">QBC46DRAFT_397756</name>
</gene>
<proteinExistence type="predicted"/>
<reference evidence="4" key="1">
    <citation type="journal article" date="2023" name="Mol. Phylogenet. Evol.">
        <title>Genome-scale phylogeny and comparative genomics of the fungal order Sordariales.</title>
        <authorList>
            <person name="Hensen N."/>
            <person name="Bonometti L."/>
            <person name="Westerberg I."/>
            <person name="Brannstrom I.O."/>
            <person name="Guillou S."/>
            <person name="Cros-Aarteil S."/>
            <person name="Calhoun S."/>
            <person name="Haridas S."/>
            <person name="Kuo A."/>
            <person name="Mondo S."/>
            <person name="Pangilinan J."/>
            <person name="Riley R."/>
            <person name="LaButti K."/>
            <person name="Andreopoulos B."/>
            <person name="Lipzen A."/>
            <person name="Chen C."/>
            <person name="Yan M."/>
            <person name="Daum C."/>
            <person name="Ng V."/>
            <person name="Clum A."/>
            <person name="Steindorff A."/>
            <person name="Ohm R.A."/>
            <person name="Martin F."/>
            <person name="Silar P."/>
            <person name="Natvig D.O."/>
            <person name="Lalanne C."/>
            <person name="Gautier V."/>
            <person name="Ament-Velasquez S.L."/>
            <person name="Kruys A."/>
            <person name="Hutchinson M.I."/>
            <person name="Powell A.J."/>
            <person name="Barry K."/>
            <person name="Miller A.N."/>
            <person name="Grigoriev I.V."/>
            <person name="Debuchy R."/>
            <person name="Gladieux P."/>
            <person name="Hiltunen Thoren M."/>
            <person name="Johannesson H."/>
        </authorList>
    </citation>
    <scope>NUCLEOTIDE SEQUENCE [LARGE SCALE GENOMIC DNA]</scope>
    <source>
        <strain evidence="4">CBS 340.73</strain>
    </source>
</reference>
<keyword evidence="2" id="KW-0456">Lyase</keyword>
<dbReference type="InterPro" id="IPR003817">
    <property type="entry name" value="PS_Dcarbxylase"/>
</dbReference>
<dbReference type="Proteomes" id="UP001303473">
    <property type="component" value="Unassembled WGS sequence"/>
</dbReference>
<evidence type="ECO:0000256" key="1">
    <source>
        <dbReference type="ARBA" id="ARBA00022793"/>
    </source>
</evidence>
<evidence type="ECO:0000313" key="4">
    <source>
        <dbReference type="Proteomes" id="UP001303473"/>
    </source>
</evidence>
<dbReference type="EMBL" id="MU853928">
    <property type="protein sequence ID" value="KAK3935337.1"/>
    <property type="molecule type" value="Genomic_DNA"/>
</dbReference>
<sequence>MSPVEHLEATVKILEHTLNHAIANHSADPKETLHCPASHEVTHSWFERHFPKEHLESIESKWHLGIYVIDRKTGEKHFEDMSMYVRIGMHLLYYGSEQEKALHWKRTLQLLEEQSVKMGREYDDPKSKAHIRPFISSFRLEDSLVELKKPNPDDYDCFNDFFARELKEGARPPGDPENPKAVSSPADCRLTAFPTVDLATKYWIKGFGFTLSKLLGNDDELADKFDGGSIVIARLAPQDYHRWHSPIDGTVESVKLVPGAYYTVNPQAINEPGTMDVFCENKRSVMVCKRRQTGSPVAIVAVGAMLVGTIVYEEGVDKPGAEIRRAQCLGAFKYGGSTVVVLYPKGEVVLDDDLVNNSVDESCETIVRAGERVGAGPA</sequence>
<protein>
    <submittedName>
        <fullName evidence="3">Phosphatidylserine decarboxylase proenzyme 2</fullName>
    </submittedName>
</protein>
<dbReference type="GO" id="GO:0008654">
    <property type="term" value="P:phospholipid biosynthetic process"/>
    <property type="evidence" value="ECO:0007669"/>
    <property type="project" value="InterPro"/>
</dbReference>
<keyword evidence="4" id="KW-1185">Reference proteome</keyword>
<dbReference type="Pfam" id="PF02666">
    <property type="entry name" value="PS_Dcarbxylase"/>
    <property type="match status" value="1"/>
</dbReference>
<accession>A0AAN6N0N5</accession>
<evidence type="ECO:0000256" key="2">
    <source>
        <dbReference type="ARBA" id="ARBA00023239"/>
    </source>
</evidence>
<name>A0AAN6N0N5_9PEZI</name>
<evidence type="ECO:0000313" key="3">
    <source>
        <dbReference type="EMBL" id="KAK3935337.1"/>
    </source>
</evidence>
<organism evidence="3 4">
    <name type="scientific">Diplogelasinospora grovesii</name>
    <dbReference type="NCBI Taxonomy" id="303347"/>
    <lineage>
        <taxon>Eukaryota</taxon>
        <taxon>Fungi</taxon>
        <taxon>Dikarya</taxon>
        <taxon>Ascomycota</taxon>
        <taxon>Pezizomycotina</taxon>
        <taxon>Sordariomycetes</taxon>
        <taxon>Sordariomycetidae</taxon>
        <taxon>Sordariales</taxon>
        <taxon>Diplogelasinosporaceae</taxon>
        <taxon>Diplogelasinospora</taxon>
    </lineage>
</organism>
<dbReference type="AlphaFoldDB" id="A0AAN6N0N5"/>
<keyword evidence="1" id="KW-0210">Decarboxylase</keyword>
<dbReference type="PANTHER" id="PTHR10067">
    <property type="entry name" value="PHOSPHATIDYLSERINE DECARBOXYLASE"/>
    <property type="match status" value="1"/>
</dbReference>
<comment type="caution">
    <text evidence="3">The sequence shown here is derived from an EMBL/GenBank/DDBJ whole genome shotgun (WGS) entry which is preliminary data.</text>
</comment>
<dbReference type="PANTHER" id="PTHR10067:SF17">
    <property type="entry name" value="PHOSPHATIDYLSERINE DECARBOXYLASE PROENZYME 2"/>
    <property type="match status" value="1"/>
</dbReference>
<dbReference type="GO" id="GO:0004609">
    <property type="term" value="F:phosphatidylserine decarboxylase activity"/>
    <property type="evidence" value="ECO:0007669"/>
    <property type="project" value="InterPro"/>
</dbReference>